<dbReference type="EMBL" id="CYXT01000004">
    <property type="protein sequence ID" value="CUM83089.1"/>
    <property type="molecule type" value="Genomic_DNA"/>
</dbReference>
<feature type="transmembrane region" description="Helical" evidence="1">
    <location>
        <begin position="317"/>
        <end position="338"/>
    </location>
</feature>
<proteinExistence type="predicted"/>
<feature type="transmembrane region" description="Helical" evidence="1">
    <location>
        <begin position="286"/>
        <end position="305"/>
    </location>
</feature>
<feature type="transmembrane region" description="Helical" evidence="1">
    <location>
        <begin position="9"/>
        <end position="27"/>
    </location>
</feature>
<accession>A0A173RZV6</accession>
<evidence type="ECO:0000313" key="2">
    <source>
        <dbReference type="EMBL" id="CUM83089.1"/>
    </source>
</evidence>
<keyword evidence="1" id="KW-0812">Transmembrane</keyword>
<dbReference type="AlphaFoldDB" id="A0A173RZV6"/>
<keyword evidence="1" id="KW-0472">Membrane</keyword>
<gene>
    <name evidence="2" type="ORF">ERS852425_00889</name>
</gene>
<keyword evidence="1" id="KW-1133">Transmembrane helix</keyword>
<evidence type="ECO:0000313" key="3">
    <source>
        <dbReference type="Proteomes" id="UP000095598"/>
    </source>
</evidence>
<evidence type="ECO:0008006" key="4">
    <source>
        <dbReference type="Google" id="ProtNLM"/>
    </source>
</evidence>
<sequence>MRKYVVRFMVFYILSIGCLLGIIIYSYQNKIDRHNEQVEIEYPGVWKLSDEYDNRNSSYMEFLHQKNSLSILKKVYKELKKAELYREYSRQILSYHEYFRGNEKLASGSYNDKTEDGYLTNLTVLQMPEKMISEKKIEQYIEKGRCFTLKEYQRPLNQEIPLIAGYDYQKVFHLNQKIKAGYLGTENCTFKIVGFLHKNTRLSSELNLDETLIMPTVSKMKTMKQENEKILMSVKCSGYFCYKNEKEYRQISNLLKRIRRETGYRYVIPQMKWKSNNLLPMTTEKALIFMSLNLLLEFIVVYKVLAVNTRKVKTLVYKTVALCTSGSIFANVFLRFLFPKHIKIIQIYSSDFVAYMIIVFLLCAGMIGLKEKRT</sequence>
<dbReference type="PROSITE" id="PS51257">
    <property type="entry name" value="PROKAR_LIPOPROTEIN"/>
    <property type="match status" value="1"/>
</dbReference>
<name>A0A173RZV6_ANAHA</name>
<protein>
    <recommendedName>
        <fullName evidence="4">MacB-like periplasmic core domain-containing protein</fullName>
    </recommendedName>
</protein>
<reference evidence="2 3" key="1">
    <citation type="submission" date="2015-09" db="EMBL/GenBank/DDBJ databases">
        <authorList>
            <consortium name="Pathogen Informatics"/>
        </authorList>
    </citation>
    <scope>NUCLEOTIDE SEQUENCE [LARGE SCALE GENOMIC DNA]</scope>
    <source>
        <strain evidence="2 3">2789STDY5608868</strain>
    </source>
</reference>
<dbReference type="RefSeq" id="WP_055258086.1">
    <property type="nucleotide sequence ID" value="NZ_JAAIQH010000001.1"/>
</dbReference>
<feature type="transmembrane region" description="Helical" evidence="1">
    <location>
        <begin position="344"/>
        <end position="369"/>
    </location>
</feature>
<organism evidence="2 3">
    <name type="scientific">Anaerostipes hadrus</name>
    <dbReference type="NCBI Taxonomy" id="649756"/>
    <lineage>
        <taxon>Bacteria</taxon>
        <taxon>Bacillati</taxon>
        <taxon>Bacillota</taxon>
        <taxon>Clostridia</taxon>
        <taxon>Lachnospirales</taxon>
        <taxon>Lachnospiraceae</taxon>
        <taxon>Anaerostipes</taxon>
    </lineage>
</organism>
<evidence type="ECO:0000256" key="1">
    <source>
        <dbReference type="SAM" id="Phobius"/>
    </source>
</evidence>
<dbReference type="Proteomes" id="UP000095598">
    <property type="component" value="Unassembled WGS sequence"/>
</dbReference>